<dbReference type="OrthoDB" id="273070at2759"/>
<protein>
    <recommendedName>
        <fullName evidence="2">FMR1-interacting protein 1 conserved domain-containing protein</fullName>
    </recommendedName>
</protein>
<feature type="region of interest" description="Disordered" evidence="1">
    <location>
        <begin position="231"/>
        <end position="307"/>
    </location>
</feature>
<comment type="caution">
    <text evidence="3">The sequence shown here is derived from an EMBL/GenBank/DDBJ whole genome shotgun (WGS) entry which is preliminary data.</text>
</comment>
<feature type="domain" description="FMR1-interacting protein 1 conserved" evidence="2">
    <location>
        <begin position="166"/>
        <end position="217"/>
    </location>
</feature>
<dbReference type="GO" id="GO:0003723">
    <property type="term" value="F:RNA binding"/>
    <property type="evidence" value="ECO:0007669"/>
    <property type="project" value="InterPro"/>
</dbReference>
<dbReference type="EMBL" id="CM032181">
    <property type="protein sequence ID" value="KAG7099304.1"/>
    <property type="molecule type" value="Genomic_DNA"/>
</dbReference>
<dbReference type="KEGG" id="more:E1B28_001162"/>
<keyword evidence="4" id="KW-1185">Reference proteome</keyword>
<dbReference type="PANTHER" id="PTHR13309:SF0">
    <property type="entry name" value="FMR1-INTERACTING PROTEIN NUFIP1"/>
    <property type="match status" value="1"/>
</dbReference>
<evidence type="ECO:0000313" key="3">
    <source>
        <dbReference type="EMBL" id="KAG7099304.1"/>
    </source>
</evidence>
<dbReference type="RefSeq" id="XP_043015774.1">
    <property type="nucleotide sequence ID" value="XM_043147069.1"/>
</dbReference>
<evidence type="ECO:0000313" key="4">
    <source>
        <dbReference type="Proteomes" id="UP001049176"/>
    </source>
</evidence>
<feature type="region of interest" description="Disordered" evidence="1">
    <location>
        <begin position="319"/>
        <end position="342"/>
    </location>
</feature>
<dbReference type="GO" id="GO:0000492">
    <property type="term" value="P:box C/D snoRNP assembly"/>
    <property type="evidence" value="ECO:0007669"/>
    <property type="project" value="TreeGrafter"/>
</dbReference>
<dbReference type="GeneID" id="66070238"/>
<reference evidence="3" key="1">
    <citation type="journal article" date="2021" name="Genome Biol. Evol.">
        <title>The assembled and annotated genome of the fairy-ring fungus Marasmius oreades.</title>
        <authorList>
            <person name="Hiltunen M."/>
            <person name="Ament-Velasquez S.L."/>
            <person name="Johannesson H."/>
        </authorList>
    </citation>
    <scope>NUCLEOTIDE SEQUENCE</scope>
    <source>
        <strain evidence="3">03SP1</strain>
    </source>
</reference>
<gene>
    <name evidence="3" type="ORF">E1B28_001162</name>
</gene>
<evidence type="ECO:0000259" key="2">
    <source>
        <dbReference type="Pfam" id="PF10453"/>
    </source>
</evidence>
<dbReference type="PANTHER" id="PTHR13309">
    <property type="entry name" value="NUCLEAR FRAGILE X MENTAL RETARDATION PROTEIN INTERACTING PROTEIN 1"/>
    <property type="match status" value="1"/>
</dbReference>
<dbReference type="Proteomes" id="UP001049176">
    <property type="component" value="Chromosome 1"/>
</dbReference>
<sequence>MHGSHHHQRQPKASTSSNQAWSLAQQSSLVASTGRSALNNPYASTYSSHYTQTYSRYSTSVPYTNPEGFTYSSTYNPALSYSNASANIYTPPSAPSSHLSPTRSFPLSSNSSWYQAGSSRCTYKQCTFTGSAKSVEIHMADRHLIYPPNWEKLDKKSNWDADPSLKGKVIPIQGTNITLETHEAIDNWVAERKKRWPTSTLIQEKKRKLEDAAARGELSVEELGLFGKKRKFQGDGDLSRGRTKRGRARGPDLGEHATITKVVPRHPLPKKPVTEACPSGGESSDDGAPESMPVRPPPDELPNSPVTPAMAAPVEQLKDTRSTANGTGSLKKRSIQPKDAPHIPFGPKSNLLRNLLLPEIRITVSNLSQAIRFIVDNDFFNGVELKPGEANEKKIEVIEAKDQPDPSHSKGRN</sequence>
<name>A0A9P7V2Y6_9AGAR</name>
<accession>A0A9P7V2Y6</accession>
<dbReference type="InterPro" id="IPR039136">
    <property type="entry name" value="NUFIP1-like"/>
</dbReference>
<dbReference type="GO" id="GO:0005634">
    <property type="term" value="C:nucleus"/>
    <property type="evidence" value="ECO:0007669"/>
    <property type="project" value="TreeGrafter"/>
</dbReference>
<evidence type="ECO:0000256" key="1">
    <source>
        <dbReference type="SAM" id="MobiDB-lite"/>
    </source>
</evidence>
<dbReference type="AlphaFoldDB" id="A0A9P7V2Y6"/>
<dbReference type="Pfam" id="PF10453">
    <property type="entry name" value="NUFIP1"/>
    <property type="match status" value="1"/>
</dbReference>
<proteinExistence type="predicted"/>
<dbReference type="InterPro" id="IPR019496">
    <property type="entry name" value="NUFIP1_cons_dom"/>
</dbReference>
<organism evidence="3 4">
    <name type="scientific">Marasmius oreades</name>
    <name type="common">fairy-ring Marasmius</name>
    <dbReference type="NCBI Taxonomy" id="181124"/>
    <lineage>
        <taxon>Eukaryota</taxon>
        <taxon>Fungi</taxon>
        <taxon>Dikarya</taxon>
        <taxon>Basidiomycota</taxon>
        <taxon>Agaricomycotina</taxon>
        <taxon>Agaricomycetes</taxon>
        <taxon>Agaricomycetidae</taxon>
        <taxon>Agaricales</taxon>
        <taxon>Marasmiineae</taxon>
        <taxon>Marasmiaceae</taxon>
        <taxon>Marasmius</taxon>
    </lineage>
</organism>